<keyword evidence="2" id="KW-1185">Reference proteome</keyword>
<accession>A0ABT7SS26</accession>
<evidence type="ECO:0000313" key="2">
    <source>
        <dbReference type="Proteomes" id="UP001241056"/>
    </source>
</evidence>
<dbReference type="EMBL" id="JAUCDY010000020">
    <property type="protein sequence ID" value="MDM7858935.1"/>
    <property type="molecule type" value="Genomic_DNA"/>
</dbReference>
<name>A0ABT7SS26_9GAMM</name>
<gene>
    <name evidence="1" type="ORF">QEZ41_11745</name>
</gene>
<dbReference type="Gene3D" id="3.40.630.30">
    <property type="match status" value="1"/>
</dbReference>
<comment type="caution">
    <text evidence="1">The sequence shown here is derived from an EMBL/GenBank/DDBJ whole genome shotgun (WGS) entry which is preliminary data.</text>
</comment>
<proteinExistence type="predicted"/>
<evidence type="ECO:0000313" key="1">
    <source>
        <dbReference type="EMBL" id="MDM7858935.1"/>
    </source>
</evidence>
<dbReference type="RefSeq" id="WP_289411786.1">
    <property type="nucleotide sequence ID" value="NZ_JAUCDY010000020.1"/>
</dbReference>
<dbReference type="Proteomes" id="UP001241056">
    <property type="component" value="Unassembled WGS sequence"/>
</dbReference>
<sequence length="337" mass="39309">MLDLIVSKHFKEEFDEAEFFCNDTWCDILKSHGGDYDINYTIKMQSYYCEYYLGSKSLSITYAKDGKSIFFLPMFLYQRRGVYVVSTDGEYLFEPLYMKGVPVSYQKRLNKKIFIFINKLFKELGVLEYHCIAKSSNLSLWHELVLNHAYDEFSVFSYGVDIRAPESEIRSHFRKSYRPLASKALKLWKYSVHDRCTSEMIQKFRELHLSVSGRITRSEKSWLIQAEQINAGEGFLVFIDNDIETIGAALFLHSKTMATYAVAAYKREFFEFPIGHGVQLIAIEQLKKIGVKDYLLGSVNAPWVNFITDKERAIEDFKKGFSTYTKVDTVFRLRVLD</sequence>
<dbReference type="InterPro" id="IPR016181">
    <property type="entry name" value="Acyl_CoA_acyltransferase"/>
</dbReference>
<organism evidence="1 2">
    <name type="scientific">Thiopseudomonas acetoxidans</name>
    <dbReference type="NCBI Taxonomy" id="3041622"/>
    <lineage>
        <taxon>Bacteria</taxon>
        <taxon>Pseudomonadati</taxon>
        <taxon>Pseudomonadota</taxon>
        <taxon>Gammaproteobacteria</taxon>
        <taxon>Pseudomonadales</taxon>
        <taxon>Pseudomonadaceae</taxon>
        <taxon>Thiopseudomonas</taxon>
    </lineage>
</organism>
<dbReference type="SUPFAM" id="SSF55729">
    <property type="entry name" value="Acyl-CoA N-acyltransferases (Nat)"/>
    <property type="match status" value="1"/>
</dbReference>
<evidence type="ECO:0008006" key="3">
    <source>
        <dbReference type="Google" id="ProtNLM"/>
    </source>
</evidence>
<reference evidence="1 2" key="1">
    <citation type="submission" date="2023-06" db="EMBL/GenBank/DDBJ databases">
        <title>Thiopseudomonas sp. CY1220 draft genome sequence.</title>
        <authorList>
            <person name="Zhao G."/>
            <person name="An M."/>
        </authorList>
    </citation>
    <scope>NUCLEOTIDE SEQUENCE [LARGE SCALE GENOMIC DNA]</scope>
    <source>
        <strain evidence="1 2">CY1220</strain>
    </source>
</reference>
<protein>
    <recommendedName>
        <fullName evidence="3">BioF2-like acetyltransferase domain-containing protein</fullName>
    </recommendedName>
</protein>